<dbReference type="EMBL" id="POUA01000101">
    <property type="protein sequence ID" value="PZG45961.1"/>
    <property type="molecule type" value="Genomic_DNA"/>
</dbReference>
<dbReference type="InterPro" id="IPR036527">
    <property type="entry name" value="SCP2_sterol-bd_dom_sf"/>
</dbReference>
<comment type="caution">
    <text evidence="2">The sequence shown here is derived from an EMBL/GenBank/DDBJ whole genome shotgun (WGS) entry which is preliminary data.</text>
</comment>
<name>A0A2W2GC29_9ACTN</name>
<organism evidence="2 3">
    <name type="scientific">Spongiactinospora gelatinilytica</name>
    <dbReference type="NCBI Taxonomy" id="2666298"/>
    <lineage>
        <taxon>Bacteria</taxon>
        <taxon>Bacillati</taxon>
        <taxon>Actinomycetota</taxon>
        <taxon>Actinomycetes</taxon>
        <taxon>Streptosporangiales</taxon>
        <taxon>Streptosporangiaceae</taxon>
        <taxon>Spongiactinospora</taxon>
    </lineage>
</organism>
<evidence type="ECO:0000313" key="3">
    <source>
        <dbReference type="Proteomes" id="UP000248544"/>
    </source>
</evidence>
<feature type="domain" description="Alkyl sulfatase C-terminal" evidence="1">
    <location>
        <begin position="22"/>
        <end position="74"/>
    </location>
</feature>
<dbReference type="Proteomes" id="UP000248544">
    <property type="component" value="Unassembled WGS sequence"/>
</dbReference>
<dbReference type="SUPFAM" id="SSF55718">
    <property type="entry name" value="SCP-like"/>
    <property type="match status" value="1"/>
</dbReference>
<dbReference type="Gene3D" id="3.30.1050.10">
    <property type="entry name" value="SCP2 sterol-binding domain"/>
    <property type="match status" value="1"/>
</dbReference>
<sequence>MVQWEHGEGRRNRACRRLLLGVDLTLTLTTERLRGLLTGRATADGIGHEGDLNALSRLTALLDAPAPAFPIVTPWGCGR</sequence>
<dbReference type="Pfam" id="PF14864">
    <property type="entry name" value="Alkyl_sulf_C"/>
    <property type="match status" value="1"/>
</dbReference>
<evidence type="ECO:0000259" key="1">
    <source>
        <dbReference type="Pfam" id="PF14864"/>
    </source>
</evidence>
<accession>A0A2W2GC29</accession>
<dbReference type="InterPro" id="IPR029229">
    <property type="entry name" value="Alkyl_sulf_C"/>
</dbReference>
<gene>
    <name evidence="2" type="ORF">C1I98_14990</name>
</gene>
<proteinExistence type="predicted"/>
<evidence type="ECO:0000313" key="2">
    <source>
        <dbReference type="EMBL" id="PZG45961.1"/>
    </source>
</evidence>
<reference evidence="2 3" key="1">
    <citation type="submission" date="2018-01" db="EMBL/GenBank/DDBJ databases">
        <title>Draft genome sequence of Sphaerisporangium sp. 7K107.</title>
        <authorList>
            <person name="Sahin N."/>
            <person name="Saygin H."/>
            <person name="Ay H."/>
        </authorList>
    </citation>
    <scope>NUCLEOTIDE SEQUENCE [LARGE SCALE GENOMIC DNA]</scope>
    <source>
        <strain evidence="2 3">7K107</strain>
    </source>
</reference>
<keyword evidence="3" id="KW-1185">Reference proteome</keyword>
<protein>
    <recommendedName>
        <fullName evidence="1">Alkyl sulfatase C-terminal domain-containing protein</fullName>
    </recommendedName>
</protein>
<dbReference type="AlphaFoldDB" id="A0A2W2GC29"/>